<dbReference type="GO" id="GO:0005886">
    <property type="term" value="C:plasma membrane"/>
    <property type="evidence" value="ECO:0007669"/>
    <property type="project" value="UniProtKB-SubCell"/>
</dbReference>
<evidence type="ECO:0000256" key="6">
    <source>
        <dbReference type="ARBA" id="ARBA00038076"/>
    </source>
</evidence>
<accession>A0A9W6FSR9</accession>
<feature type="transmembrane region" description="Helical" evidence="7">
    <location>
        <begin position="271"/>
        <end position="304"/>
    </location>
</feature>
<keyword evidence="5 7" id="KW-0472">Membrane</keyword>
<evidence type="ECO:0000313" key="10">
    <source>
        <dbReference type="EMBL" id="GLI34368.1"/>
    </source>
</evidence>
<organism evidence="10 11">
    <name type="scientific">Desulforhabdus amnigena</name>
    <dbReference type="NCBI Taxonomy" id="40218"/>
    <lineage>
        <taxon>Bacteria</taxon>
        <taxon>Pseudomonadati</taxon>
        <taxon>Thermodesulfobacteriota</taxon>
        <taxon>Syntrophobacteria</taxon>
        <taxon>Syntrophobacterales</taxon>
        <taxon>Syntrophobacteraceae</taxon>
        <taxon>Desulforhabdus</taxon>
    </lineage>
</organism>
<proteinExistence type="inferred from homology"/>
<comment type="similarity">
    <text evidence="6">Belongs to the ABC-4 integral membrane protein family.</text>
</comment>
<protein>
    <submittedName>
        <fullName evidence="10">Multidrug ABC transporter substrate-binding protein</fullName>
    </submittedName>
</protein>
<dbReference type="EMBL" id="BSDR01000001">
    <property type="protein sequence ID" value="GLI34368.1"/>
    <property type="molecule type" value="Genomic_DNA"/>
</dbReference>
<dbReference type="PANTHER" id="PTHR30572:SF4">
    <property type="entry name" value="ABC TRANSPORTER PERMEASE YTRF"/>
    <property type="match status" value="1"/>
</dbReference>
<dbReference type="Pfam" id="PF02687">
    <property type="entry name" value="FtsX"/>
    <property type="match status" value="1"/>
</dbReference>
<evidence type="ECO:0000313" key="11">
    <source>
        <dbReference type="Proteomes" id="UP001144372"/>
    </source>
</evidence>
<feature type="transmembrane region" description="Helical" evidence="7">
    <location>
        <begin position="330"/>
        <end position="350"/>
    </location>
</feature>
<evidence type="ECO:0000256" key="7">
    <source>
        <dbReference type="SAM" id="Phobius"/>
    </source>
</evidence>
<comment type="subcellular location">
    <subcellularLocation>
        <location evidence="1">Cell membrane</location>
        <topology evidence="1">Multi-pass membrane protein</topology>
    </subcellularLocation>
</comment>
<keyword evidence="4 7" id="KW-1133">Transmembrane helix</keyword>
<feature type="transmembrane region" description="Helical" evidence="7">
    <location>
        <begin position="20"/>
        <end position="42"/>
    </location>
</feature>
<dbReference type="InterPro" id="IPR050250">
    <property type="entry name" value="Macrolide_Exporter_MacB"/>
</dbReference>
<keyword evidence="11" id="KW-1185">Reference proteome</keyword>
<dbReference type="Pfam" id="PF12704">
    <property type="entry name" value="MacB_PCD"/>
    <property type="match status" value="1"/>
</dbReference>
<gene>
    <name evidence="10" type="ORF">DAMNIGENAA_18010</name>
</gene>
<dbReference type="Proteomes" id="UP001144372">
    <property type="component" value="Unassembled WGS sequence"/>
</dbReference>
<comment type="caution">
    <text evidence="10">The sequence shown here is derived from an EMBL/GenBank/DDBJ whole genome shotgun (WGS) entry which is preliminary data.</text>
</comment>
<dbReference type="RefSeq" id="WP_281793621.1">
    <property type="nucleotide sequence ID" value="NZ_BSDR01000001.1"/>
</dbReference>
<evidence type="ECO:0000256" key="3">
    <source>
        <dbReference type="ARBA" id="ARBA00022692"/>
    </source>
</evidence>
<name>A0A9W6FSR9_9BACT</name>
<evidence type="ECO:0000256" key="2">
    <source>
        <dbReference type="ARBA" id="ARBA00022475"/>
    </source>
</evidence>
<feature type="domain" description="MacB-like periplasmic core" evidence="9">
    <location>
        <begin position="24"/>
        <end position="243"/>
    </location>
</feature>
<evidence type="ECO:0000256" key="1">
    <source>
        <dbReference type="ARBA" id="ARBA00004651"/>
    </source>
</evidence>
<evidence type="ECO:0000259" key="8">
    <source>
        <dbReference type="Pfam" id="PF02687"/>
    </source>
</evidence>
<sequence length="404" mass="44135">MNRLIKILHEAGKAAIAFKLRTIFCLTSVALGVSSITIIVAATEGAYKTAYDMVEMFGPDALLVVGGSEESRAIGQREKTITLDDVIAIKEAFPSAYVVVPMTSVRDVTVSYKNKKNQTLVVGSTADYSRAWTWPVVEGSDLTLEDVKGLRNVGLIGPYLADQLFGPEEPVGKYILVKNIPVQIVGVLSSRGTTPTGANLDDRIIMPISTVMRKIQNETKYVSVLRARFVDPSRLEEYSEEIRLFLRQRHRLAEEEPDDFRVISPKEITKFLVALTGSLVVFLGIVGVISLIVAGFVLANLFLLSVRERTREIGIRRSVGARKSDIRLQFLFEAVIITTLGGLAGFILALGGAKLLTLVADFPIHFSWKAFATGLLLAWAVGIGFGLQPASSAANLEPIEALRR</sequence>
<evidence type="ECO:0000256" key="4">
    <source>
        <dbReference type="ARBA" id="ARBA00022989"/>
    </source>
</evidence>
<reference evidence="10" key="1">
    <citation type="submission" date="2022-12" db="EMBL/GenBank/DDBJ databases">
        <title>Reference genome sequencing for broad-spectrum identification of bacterial and archaeal isolates by mass spectrometry.</title>
        <authorList>
            <person name="Sekiguchi Y."/>
            <person name="Tourlousse D.M."/>
        </authorList>
    </citation>
    <scope>NUCLEOTIDE SEQUENCE</scope>
    <source>
        <strain evidence="10">ASRB1</strain>
    </source>
</reference>
<dbReference type="PANTHER" id="PTHR30572">
    <property type="entry name" value="MEMBRANE COMPONENT OF TRANSPORTER-RELATED"/>
    <property type="match status" value="1"/>
</dbReference>
<feature type="transmembrane region" description="Helical" evidence="7">
    <location>
        <begin position="370"/>
        <end position="387"/>
    </location>
</feature>
<dbReference type="InterPro" id="IPR025857">
    <property type="entry name" value="MacB_PCD"/>
</dbReference>
<evidence type="ECO:0000256" key="5">
    <source>
        <dbReference type="ARBA" id="ARBA00023136"/>
    </source>
</evidence>
<evidence type="ECO:0000259" key="9">
    <source>
        <dbReference type="Pfam" id="PF12704"/>
    </source>
</evidence>
<feature type="domain" description="ABC3 transporter permease C-terminal" evidence="8">
    <location>
        <begin position="285"/>
        <end position="398"/>
    </location>
</feature>
<keyword evidence="3 7" id="KW-0812">Transmembrane</keyword>
<dbReference type="AlphaFoldDB" id="A0A9W6FSR9"/>
<keyword evidence="2" id="KW-1003">Cell membrane</keyword>
<dbReference type="GO" id="GO:0022857">
    <property type="term" value="F:transmembrane transporter activity"/>
    <property type="evidence" value="ECO:0007669"/>
    <property type="project" value="TreeGrafter"/>
</dbReference>
<dbReference type="InterPro" id="IPR003838">
    <property type="entry name" value="ABC3_permease_C"/>
</dbReference>